<gene>
    <name evidence="2" type="ORF">SmB9_33930</name>
</gene>
<evidence type="ECO:0000313" key="3">
    <source>
        <dbReference type="Proteomes" id="UP000275727"/>
    </source>
</evidence>
<accession>A0AAD1D8N6</accession>
<protein>
    <submittedName>
        <fullName evidence="2">2OG-Fe(II) oxygenase</fullName>
    </submittedName>
</protein>
<dbReference type="Pfam" id="PF13661">
    <property type="entry name" value="2OG-FeII_Oxy_4"/>
    <property type="match status" value="1"/>
</dbReference>
<dbReference type="Proteomes" id="UP000275727">
    <property type="component" value="Chromosome"/>
</dbReference>
<proteinExistence type="predicted"/>
<organism evidence="2 3">
    <name type="scientific">Sphingosinicella microcystinivorans</name>
    <dbReference type="NCBI Taxonomy" id="335406"/>
    <lineage>
        <taxon>Bacteria</taxon>
        <taxon>Pseudomonadati</taxon>
        <taxon>Pseudomonadota</taxon>
        <taxon>Alphaproteobacteria</taxon>
        <taxon>Sphingomonadales</taxon>
        <taxon>Sphingosinicellaceae</taxon>
        <taxon>Sphingosinicella</taxon>
    </lineage>
</organism>
<dbReference type="AlphaFoldDB" id="A0AAD1D8N6"/>
<evidence type="ECO:0000313" key="2">
    <source>
        <dbReference type="EMBL" id="BBE35735.1"/>
    </source>
</evidence>
<dbReference type="InterPro" id="IPR039558">
    <property type="entry name" value="TPA1/OFD1_N"/>
</dbReference>
<sequence length="248" mass="28270">MGMNLELNSSLDENVLAEEFSQRGRVQIRNLLTEASARTLVAELQRLPWGLVYNDGNQVVELDAAAVNSMPRDKGASILAAIHEGARNGYQFFYAYYPLFREYFQRRQAPTSLFAAYEFINSETFLTFIRRVTGLEGIRWADGQATLFTAGHFLKCHTDEVPAEQRLAAYVVNLTENWGRDWGGFLQFFDERYDVEAYRPAFNAINIFRIPADHSVSVVAPYVRAHRYSITGWFRGDTPPGPIPLIKE</sequence>
<feature type="domain" description="Prolyl 3,4-dihydroxylase TPA1/OFD1 N-terminal" evidence="1">
    <location>
        <begin position="144"/>
        <end position="235"/>
    </location>
</feature>
<dbReference type="EMBL" id="AP018711">
    <property type="protein sequence ID" value="BBE35735.1"/>
    <property type="molecule type" value="Genomic_DNA"/>
</dbReference>
<dbReference type="GO" id="GO:0006449">
    <property type="term" value="P:regulation of translational termination"/>
    <property type="evidence" value="ECO:0007669"/>
    <property type="project" value="TreeGrafter"/>
</dbReference>
<dbReference type="GO" id="GO:0031543">
    <property type="term" value="F:peptidyl-proline dioxygenase activity"/>
    <property type="evidence" value="ECO:0007669"/>
    <property type="project" value="TreeGrafter"/>
</dbReference>
<dbReference type="KEGG" id="smic:SmB9_33930"/>
<dbReference type="PANTHER" id="PTHR12117">
    <property type="entry name" value="HISTONE ACETYLTRANSFERASE COMPLEX"/>
    <property type="match status" value="1"/>
</dbReference>
<reference evidence="2 3" key="1">
    <citation type="submission" date="2018-06" db="EMBL/GenBank/DDBJ databases">
        <title>Complete Genome Sequence of the Microcystin-Degrading Bacterium Sphingosinicella microcystinivorans Strain B-9.</title>
        <authorList>
            <person name="Jin H."/>
            <person name="Nishizawa T."/>
            <person name="Guo Y."/>
            <person name="Nishizawa A."/>
            <person name="Park H."/>
            <person name="Kato H."/>
            <person name="Tsuji K."/>
            <person name="Harada K."/>
        </authorList>
    </citation>
    <scope>NUCLEOTIDE SEQUENCE [LARGE SCALE GENOMIC DNA]</scope>
    <source>
        <strain evidence="2 3">B9</strain>
    </source>
</reference>
<name>A0AAD1D8N6_SPHMI</name>
<dbReference type="PANTHER" id="PTHR12117:SF0">
    <property type="entry name" value="PROLYL 3-HYDROXYLASE OGFOD1"/>
    <property type="match status" value="1"/>
</dbReference>
<dbReference type="Gene3D" id="2.60.120.620">
    <property type="entry name" value="q2cbj1_9rhob like domain"/>
    <property type="match status" value="1"/>
</dbReference>
<evidence type="ECO:0000259" key="1">
    <source>
        <dbReference type="Pfam" id="PF13661"/>
    </source>
</evidence>
<dbReference type="GO" id="GO:0005737">
    <property type="term" value="C:cytoplasm"/>
    <property type="evidence" value="ECO:0007669"/>
    <property type="project" value="TreeGrafter"/>
</dbReference>
<dbReference type="InterPro" id="IPR051842">
    <property type="entry name" value="uS12_prolyl_hydroxylase"/>
</dbReference>